<sequence>MNKTLLFLAAVTLVATTGCSKTWSGVKQDSSSLWKDTKEVVHDATAPQVVPQVQAQQTQVANIESTELPASRKFEDKPEVNVVAPAEVVVVPSR</sequence>
<dbReference type="EMBL" id="CACVAS010000117">
    <property type="protein sequence ID" value="CAA6821710.1"/>
    <property type="molecule type" value="Genomic_DNA"/>
</dbReference>
<name>A0A6S6TY37_9BACT</name>
<organism evidence="1">
    <name type="scientific">uncultured Sulfurovum sp</name>
    <dbReference type="NCBI Taxonomy" id="269237"/>
    <lineage>
        <taxon>Bacteria</taxon>
        <taxon>Pseudomonadati</taxon>
        <taxon>Campylobacterota</taxon>
        <taxon>Epsilonproteobacteria</taxon>
        <taxon>Campylobacterales</taxon>
        <taxon>Sulfurovaceae</taxon>
        <taxon>Sulfurovum</taxon>
        <taxon>environmental samples</taxon>
    </lineage>
</organism>
<accession>A0A6S6TY37</accession>
<gene>
    <name evidence="1" type="ORF">HELGO_WM699</name>
</gene>
<reference evidence="1" key="1">
    <citation type="submission" date="2020-01" db="EMBL/GenBank/DDBJ databases">
        <authorList>
            <person name="Meier V. D."/>
            <person name="Meier V D."/>
        </authorList>
    </citation>
    <scope>NUCLEOTIDE SEQUENCE</scope>
    <source>
        <strain evidence="1">HLG_WM_MAG_01</strain>
    </source>
</reference>
<dbReference type="PROSITE" id="PS51257">
    <property type="entry name" value="PROKAR_LIPOPROTEIN"/>
    <property type="match status" value="1"/>
</dbReference>
<protein>
    <submittedName>
        <fullName evidence="1">Uncharacterized protein</fullName>
    </submittedName>
</protein>
<dbReference type="AlphaFoldDB" id="A0A6S6TY37"/>
<evidence type="ECO:0000313" key="1">
    <source>
        <dbReference type="EMBL" id="CAA6821710.1"/>
    </source>
</evidence>
<proteinExistence type="predicted"/>